<dbReference type="SUPFAM" id="SSF48371">
    <property type="entry name" value="ARM repeat"/>
    <property type="match status" value="1"/>
</dbReference>
<feature type="transmembrane region" description="Helical" evidence="8">
    <location>
        <begin position="1963"/>
        <end position="1986"/>
    </location>
</feature>
<dbReference type="InterPro" id="IPR016024">
    <property type="entry name" value="ARM-type_fold"/>
</dbReference>
<dbReference type="Pfam" id="PF00514">
    <property type="entry name" value="Arm"/>
    <property type="match status" value="2"/>
</dbReference>
<feature type="region of interest" description="Disordered" evidence="7">
    <location>
        <begin position="1075"/>
        <end position="1097"/>
    </location>
</feature>
<feature type="region of interest" description="Disordered" evidence="7">
    <location>
        <begin position="671"/>
        <end position="691"/>
    </location>
</feature>
<feature type="repeat" description="ARM" evidence="6">
    <location>
        <begin position="748"/>
        <end position="785"/>
    </location>
</feature>
<dbReference type="Gene3D" id="1.25.10.10">
    <property type="entry name" value="Leucine-rich Repeat Variant"/>
    <property type="match status" value="1"/>
</dbReference>
<protein>
    <submittedName>
        <fullName evidence="10">Armadillo repeat-containing protein 4</fullName>
    </submittedName>
</protein>
<dbReference type="InterPro" id="IPR011989">
    <property type="entry name" value="ARM-like"/>
</dbReference>
<keyword evidence="3" id="KW-0677">Repeat</keyword>
<dbReference type="GO" id="GO:0098609">
    <property type="term" value="P:cell-cell adhesion"/>
    <property type="evidence" value="ECO:0007669"/>
    <property type="project" value="InterPro"/>
</dbReference>
<feature type="region of interest" description="Disordered" evidence="7">
    <location>
        <begin position="1700"/>
        <end position="1730"/>
    </location>
</feature>
<evidence type="ECO:0000313" key="9">
    <source>
        <dbReference type="Proteomes" id="UP000095280"/>
    </source>
</evidence>
<evidence type="ECO:0000313" key="10">
    <source>
        <dbReference type="WBParaSite" id="maker-uti_cns_0011987-snap-gene-0.4-mRNA-1"/>
    </source>
</evidence>
<feature type="region of interest" description="Disordered" evidence="7">
    <location>
        <begin position="1587"/>
        <end position="1625"/>
    </location>
</feature>
<dbReference type="PROSITE" id="PS50176">
    <property type="entry name" value="ARM_REPEAT"/>
    <property type="match status" value="2"/>
</dbReference>
<dbReference type="PANTHER" id="PTHR10372:SF27">
    <property type="entry name" value="ADHERENS JUNCTION PROTEIN P120"/>
    <property type="match status" value="1"/>
</dbReference>
<keyword evidence="9" id="KW-1185">Reference proteome</keyword>
<keyword evidence="5" id="KW-0965">Cell junction</keyword>
<evidence type="ECO:0000256" key="5">
    <source>
        <dbReference type="ARBA" id="ARBA00022949"/>
    </source>
</evidence>
<feature type="repeat" description="ARM" evidence="6">
    <location>
        <begin position="450"/>
        <end position="488"/>
    </location>
</feature>
<comment type="subcellular location">
    <subcellularLocation>
        <location evidence="1">Cell junction</location>
    </subcellularLocation>
</comment>
<accession>A0A1I8IDZ9</accession>
<dbReference type="GO" id="GO:0005912">
    <property type="term" value="C:adherens junction"/>
    <property type="evidence" value="ECO:0007669"/>
    <property type="project" value="TreeGrafter"/>
</dbReference>
<feature type="region of interest" description="Disordered" evidence="7">
    <location>
        <begin position="206"/>
        <end position="234"/>
    </location>
</feature>
<feature type="compositionally biased region" description="Polar residues" evidence="7">
    <location>
        <begin position="942"/>
        <end position="963"/>
    </location>
</feature>
<name>A0A1I8IDZ9_9PLAT</name>
<keyword evidence="4" id="KW-0130">Cell adhesion</keyword>
<dbReference type="GO" id="GO:0005737">
    <property type="term" value="C:cytoplasm"/>
    <property type="evidence" value="ECO:0007669"/>
    <property type="project" value="TreeGrafter"/>
</dbReference>
<dbReference type="GO" id="GO:0005886">
    <property type="term" value="C:plasma membrane"/>
    <property type="evidence" value="ECO:0007669"/>
    <property type="project" value="TreeGrafter"/>
</dbReference>
<keyword evidence="8" id="KW-0472">Membrane</keyword>
<feature type="region of interest" description="Disordered" evidence="7">
    <location>
        <begin position="2043"/>
        <end position="2072"/>
    </location>
</feature>
<proteinExistence type="inferred from homology"/>
<feature type="transmembrane region" description="Helical" evidence="8">
    <location>
        <begin position="1847"/>
        <end position="1871"/>
    </location>
</feature>
<dbReference type="Proteomes" id="UP000095280">
    <property type="component" value="Unplaced"/>
</dbReference>
<feature type="region of interest" description="Disordered" evidence="7">
    <location>
        <begin position="1208"/>
        <end position="1233"/>
    </location>
</feature>
<evidence type="ECO:0000256" key="2">
    <source>
        <dbReference type="ARBA" id="ARBA00005462"/>
    </source>
</evidence>
<keyword evidence="8" id="KW-0812">Transmembrane</keyword>
<evidence type="ECO:0000256" key="1">
    <source>
        <dbReference type="ARBA" id="ARBA00004282"/>
    </source>
</evidence>
<dbReference type="InterPro" id="IPR028435">
    <property type="entry name" value="Plakophilin/d_Catenin"/>
</dbReference>
<dbReference type="GO" id="GO:0005634">
    <property type="term" value="C:nucleus"/>
    <property type="evidence" value="ECO:0007669"/>
    <property type="project" value="TreeGrafter"/>
</dbReference>
<reference evidence="10" key="1">
    <citation type="submission" date="2016-11" db="UniProtKB">
        <authorList>
            <consortium name="WormBaseParasite"/>
        </authorList>
    </citation>
    <scope>IDENTIFICATION</scope>
</reference>
<dbReference type="SMART" id="SM00185">
    <property type="entry name" value="ARM"/>
    <property type="match status" value="5"/>
</dbReference>
<feature type="compositionally biased region" description="Pro residues" evidence="7">
    <location>
        <begin position="1212"/>
        <end position="1233"/>
    </location>
</feature>
<dbReference type="WBParaSite" id="maker-uti_cns_0011987-snap-gene-0.4-mRNA-1">
    <property type="protein sequence ID" value="maker-uti_cns_0011987-snap-gene-0.4-mRNA-1"/>
    <property type="gene ID" value="maker-uti_cns_0011987-snap-gene-0.4"/>
</dbReference>
<sequence>MGAPGPGPNSAPAEPALASRSARSLPRKPAWPGIHLSSTWLPSASPLSWVLQSRTDLELAVLRQRARRAAWLSDVTVDFRVAPAVTRLVSRLNGDLIPLAQEKGGWDRVREDVEPATLLESLEAEVRVRDKRPLLKGPHFLEGHPSIQKTPGALRRLSFDINIQRRGTEEGIHAFKRSRGWSAHSHAAGSALDFVESVEVALDAQAASPHEAGVTDRGADDGSVNPPQLPGKALQKVSDGINRGARAYRGHIIGIAHLENGVVEITAKQLIHDHVPENGGENAALGAPFQDRHRKRAAAQGQAASKAVVIAPPREEARSSTTWQSERSLGGVKIPKAAAQLRAKGGPIGSISTAVAAAPAAVSPQPVSNLAALSQVHLQQQQQQQQTTTTTQVQQQIVEQPGANYRNPELPDLIEYLRTGSETTKCHAAAYLQHLTFCEEAIKSQVRAAGGIPLLVRLLSTGESGSTELQRNVLGALRNLSYGQRQEENKREMCKAGGLQEARRLLETSPDQDVKELATAVMWNISVSPTLKKDVLDTCLDTLVQRVLLPHAGLERRGEVYTNVQREIYWTVLFRNATGVIRSVSSCGDYARRRLRSADGLVESLRQIIQCAVDNSDLDGKAVENCVCTLRNLVYACQEVEDPAYLRRHAARATGGSGRGGTGAGCFGRRSSRGASSGSGASGKPGATSGAPTIIQRRLNDIVPLLLPIVADCTNPETLEAAAGALQNLAACDWQPSVDIRAHVRKERGLPLLVELLGLDADKVVQTAATALRNLAQDERNKDLIGKYALEALTGRLPGAPTPQGAPAPFNSSTSSETYAAVIATLYTVLKDNFEFSRHFLELGGVRLLMNSARDPAGRYGQKVSDFSWTLLVALWRIRELQPLLRQAGWTEAQFTPPKRSGSGVGGSGGKATPMGGPGMSQSGPGARQDSMPKSRLVARQAQPQQQGFENSAFSGDQQQQQLPMASRELTYAQVDKDRSVQQLHQQDAPAVDSWRAGCPPCVSSRFNTLRLTIMRGVFGSIRPALARAGEFEFSIRAMLLGPDYSSLILQYVAAEAGGDAWGVGGPSIKCEAERREKRDWNGSGEAGDDAQNSRSPLDCPSVIIGGAWRELFKRRGVGGGSLLKRCSGGSRGCRVAAGGLRHLADCLGQNPHHSAGSCADEATVGRISHCRVAGHVWRHPAELGRHVVVRLLHLGGHVAARLRPARVAAGPPLPPPGPPAPPLPPPPTPPPPPIGVRLVGQPIGPAAYMPRIMEPQGAMTGDSCLASCFSCLRYFARLFWNHTCGWERLADSSSVSCSWVNVVLCRRRAGVGHEVAVGLCPPPEGPLMLAPPVPLTLTPLTAPPPPPPPAPHSDLIFFSIKSDFPLALLNKERAKAKSDNNNYIVIEFVAAAPSSMDTLGSDAISSWSPGLWADLAGSENTRHWAARAAPPRAVVRFAASTPSVSAATPALGEGRVGWAAPSPRPGFAGFARGQPERPGAAPPLPQWGSLPHPISLTGNDECELPRLLLSAHSDSNTLHRDAKAPLSKELELTQREGCVSKWAGAVGRPGRNARKCNCLSLPDTITGALSGLAPATLTGQDAETAGAELPCGYQTLNSRRPGEPRRRPPGLAESKEQRVGEIETESEIGDCRWTALARAERMFLWSNNLDFFFASTRRRGGWGGGGCGADEDDGSSAQGNRVRFRANHSNHRIAGDGAELQAQQQPPSQPPAPHQAETPKLPPGFEIGRRDFPQLFESHLAVGLDLLPKSAHGPGLSLQLVAESGPPPAQPAPQSGGPSDWPDRRQRQQRPARPAGRHGSAAADAGAGSRPGWGTGPDGAAPAKRRPRPDRPPGQPAVEDKLDWCFGFFFFVRLFLLVFSVAALAARAAAASSIAWRSSESKRAAAAVAVAASLRRRQSSMKTSGGEAAGELSRLADSRRRLRRRCSPRPTQRRAVAPALKHGGQLAAAQADVRDRLCRFDFVVAAAVPNAVATRLLLAVIVAAIPSRRHIRLDDGLLGDGPAAALLQEFFQFGRVHLAGVTGAAPTRGGRRRRRMTAALLLPGGRRGRRRRGGAAAAPTISPVDDDSTGS</sequence>
<keyword evidence="8" id="KW-1133">Transmembrane helix</keyword>
<evidence type="ECO:0000256" key="6">
    <source>
        <dbReference type="PROSITE-ProRule" id="PRU00259"/>
    </source>
</evidence>
<evidence type="ECO:0000256" key="7">
    <source>
        <dbReference type="SAM" id="MobiDB-lite"/>
    </source>
</evidence>
<evidence type="ECO:0000256" key="3">
    <source>
        <dbReference type="ARBA" id="ARBA00022737"/>
    </source>
</evidence>
<feature type="compositionally biased region" description="Low complexity" evidence="7">
    <location>
        <begin position="1790"/>
        <end position="1809"/>
    </location>
</feature>
<dbReference type="InterPro" id="IPR000225">
    <property type="entry name" value="Armadillo"/>
</dbReference>
<organism evidence="9 10">
    <name type="scientific">Macrostomum lignano</name>
    <dbReference type="NCBI Taxonomy" id="282301"/>
    <lineage>
        <taxon>Eukaryota</taxon>
        <taxon>Metazoa</taxon>
        <taxon>Spiralia</taxon>
        <taxon>Lophotrochozoa</taxon>
        <taxon>Platyhelminthes</taxon>
        <taxon>Rhabditophora</taxon>
        <taxon>Macrostomorpha</taxon>
        <taxon>Macrostomida</taxon>
        <taxon>Macrostomidae</taxon>
        <taxon>Macrostomum</taxon>
    </lineage>
</organism>
<comment type="similarity">
    <text evidence="2">Belongs to the beta-catenin family.</text>
</comment>
<feature type="region of interest" description="Disordered" evidence="7">
    <location>
        <begin position="1758"/>
        <end position="1837"/>
    </location>
</feature>
<feature type="region of interest" description="Disordered" evidence="7">
    <location>
        <begin position="892"/>
        <end position="963"/>
    </location>
</feature>
<dbReference type="PANTHER" id="PTHR10372">
    <property type="entry name" value="PLAKOPHILLIN-RELATED"/>
    <property type="match status" value="1"/>
</dbReference>
<feature type="region of interest" description="Disordered" evidence="7">
    <location>
        <begin position="1"/>
        <end position="24"/>
    </location>
</feature>
<evidence type="ECO:0000256" key="4">
    <source>
        <dbReference type="ARBA" id="ARBA00022889"/>
    </source>
</evidence>
<evidence type="ECO:0000256" key="8">
    <source>
        <dbReference type="SAM" id="Phobius"/>
    </source>
</evidence>